<name>A0AAE0BIU2_9CHLO</name>
<proteinExistence type="predicted"/>
<gene>
    <name evidence="2" type="ORF">CYMTET_53101</name>
</gene>
<reference evidence="2 3" key="1">
    <citation type="journal article" date="2015" name="Genome Biol. Evol.">
        <title>Comparative Genomics of a Bacterivorous Green Alga Reveals Evolutionary Causalities and Consequences of Phago-Mixotrophic Mode of Nutrition.</title>
        <authorList>
            <person name="Burns J.A."/>
            <person name="Paasch A."/>
            <person name="Narechania A."/>
            <person name="Kim E."/>
        </authorList>
    </citation>
    <scope>NUCLEOTIDE SEQUENCE [LARGE SCALE GENOMIC DNA]</scope>
    <source>
        <strain evidence="2 3">PLY_AMNH</strain>
    </source>
</reference>
<feature type="compositionally biased region" description="Basic and acidic residues" evidence="1">
    <location>
        <begin position="55"/>
        <end position="65"/>
    </location>
</feature>
<feature type="compositionally biased region" description="Pro residues" evidence="1">
    <location>
        <begin position="206"/>
        <end position="222"/>
    </location>
</feature>
<organism evidence="2 3">
    <name type="scientific">Cymbomonas tetramitiformis</name>
    <dbReference type="NCBI Taxonomy" id="36881"/>
    <lineage>
        <taxon>Eukaryota</taxon>
        <taxon>Viridiplantae</taxon>
        <taxon>Chlorophyta</taxon>
        <taxon>Pyramimonadophyceae</taxon>
        <taxon>Pyramimonadales</taxon>
        <taxon>Pyramimonadaceae</taxon>
        <taxon>Cymbomonas</taxon>
    </lineage>
</organism>
<feature type="compositionally biased region" description="Low complexity" evidence="1">
    <location>
        <begin position="148"/>
        <end position="171"/>
    </location>
</feature>
<comment type="caution">
    <text evidence="2">The sequence shown here is derived from an EMBL/GenBank/DDBJ whole genome shotgun (WGS) entry which is preliminary data.</text>
</comment>
<sequence>MRQTREGGKAGEAYPSCMRQTREGGGEDFIPVEIQAGRGRVPAACPTRGPAPEWCGERAAADPRFQDAGAAEEAEEEGDYGAESASAPAAGPLEEEGSAPAPGPSPFSDPCGEGLEYVPLDDEVDEEIEDLSQRLDDLLQGPPPEYLPIGAPTPASAPAIAPGLLPASSAPLPEPSLPRFARLEAEPPEEASAPGPAADYDEMAPVPAPEPSEAPAPLGEPAPDIAPPFPSTPLGTLTAAVTSTVTFSELSYSDLANDPTAAADFEAGFVAQMAASAGVEEGDVAVTGVAPGSTQVASEVLFTGASAVQQAGAFADVLEEDVQGVFTDPAFGAYGNITMARDLPCSPTPFPLPLVVNNTDSPSDLSFVEEGAARPQEASQAEGFYGLRFYGLEGLGVVVGGLGSSASQRSLLQDDVLPEAAPSLEAWLANQTAADSNSTNSTNSTGSEPGYADIGNALIDAYVETCFGYDNWQYLGFAWNASGTPAAKL</sequence>
<feature type="compositionally biased region" description="Acidic residues" evidence="1">
    <location>
        <begin position="119"/>
        <end position="130"/>
    </location>
</feature>
<protein>
    <submittedName>
        <fullName evidence="2">Uncharacterized protein</fullName>
    </submittedName>
</protein>
<evidence type="ECO:0000313" key="2">
    <source>
        <dbReference type="EMBL" id="KAK3236775.1"/>
    </source>
</evidence>
<feature type="region of interest" description="Disordered" evidence="1">
    <location>
        <begin position="1"/>
        <end position="28"/>
    </location>
</feature>
<feature type="compositionally biased region" description="Acidic residues" evidence="1">
    <location>
        <begin position="70"/>
        <end position="80"/>
    </location>
</feature>
<keyword evidence="3" id="KW-1185">Reference proteome</keyword>
<feature type="compositionally biased region" description="Low complexity" evidence="1">
    <location>
        <begin position="81"/>
        <end position="92"/>
    </location>
</feature>
<dbReference type="Proteomes" id="UP001190700">
    <property type="component" value="Unassembled WGS sequence"/>
</dbReference>
<accession>A0AAE0BIU2</accession>
<feature type="region of interest" description="Disordered" evidence="1">
    <location>
        <begin position="41"/>
        <end position="222"/>
    </location>
</feature>
<dbReference type="EMBL" id="LGRX02034850">
    <property type="protein sequence ID" value="KAK3236775.1"/>
    <property type="molecule type" value="Genomic_DNA"/>
</dbReference>
<evidence type="ECO:0000256" key="1">
    <source>
        <dbReference type="SAM" id="MobiDB-lite"/>
    </source>
</evidence>
<dbReference type="AlphaFoldDB" id="A0AAE0BIU2"/>
<evidence type="ECO:0000313" key="3">
    <source>
        <dbReference type="Proteomes" id="UP001190700"/>
    </source>
</evidence>